<sequence>MITKGEFVLNTSQIRTFLTVAQTLSYIRAAELLYTTQPVVSYQIKALETELGVTLFNRTHRSVELTTAGSYFYQQMEPLMRQLETIVQTVQSMNAQTPKLINLLVRRLADYAKLTQIIKNYSESCPLVHVNILTQEDRGSRQLLVTGEVEMAFCYQFEVENDPKLNFLPIMESQYYVLVSKTHPLAAYKYLTFDDLSEQKLILANTELHRNPRLITRAQLKAKKIAVQTIYTSFDSMLIAVQSGIGFTILPCSRSKKFSGLLKIPLKDVKPVPLGIAWYSVRTTPELESFIALAEKQNAEQPPAIV</sequence>
<dbReference type="Gene3D" id="1.10.10.10">
    <property type="entry name" value="Winged helix-like DNA-binding domain superfamily/Winged helix DNA-binding domain"/>
    <property type="match status" value="1"/>
</dbReference>
<evidence type="ECO:0000256" key="2">
    <source>
        <dbReference type="ARBA" id="ARBA00023015"/>
    </source>
</evidence>
<evidence type="ECO:0000256" key="4">
    <source>
        <dbReference type="ARBA" id="ARBA00023163"/>
    </source>
</evidence>
<feature type="domain" description="HTH lysR-type" evidence="5">
    <location>
        <begin position="9"/>
        <end position="66"/>
    </location>
</feature>
<keyword evidence="4" id="KW-0804">Transcription</keyword>
<dbReference type="PANTHER" id="PTHR30419:SF25">
    <property type="entry name" value="HTH-TYPE TRANSCRIPTIONAL REGULATOR YTLI"/>
    <property type="match status" value="1"/>
</dbReference>
<dbReference type="InterPro" id="IPR036390">
    <property type="entry name" value="WH_DNA-bd_sf"/>
</dbReference>
<dbReference type="EMBL" id="QRUP01000032">
    <property type="protein sequence ID" value="RGR67393.1"/>
    <property type="molecule type" value="Genomic_DNA"/>
</dbReference>
<evidence type="ECO:0000259" key="5">
    <source>
        <dbReference type="PROSITE" id="PS50931"/>
    </source>
</evidence>
<dbReference type="SUPFAM" id="SSF46785">
    <property type="entry name" value="Winged helix' DNA-binding domain"/>
    <property type="match status" value="1"/>
</dbReference>
<proteinExistence type="inferred from homology"/>
<keyword evidence="7" id="KW-1185">Reference proteome</keyword>
<dbReference type="Proteomes" id="UP000284178">
    <property type="component" value="Unassembled WGS sequence"/>
</dbReference>
<dbReference type="AlphaFoldDB" id="A0A412FGR9"/>
<dbReference type="GO" id="GO:0003700">
    <property type="term" value="F:DNA-binding transcription factor activity"/>
    <property type="evidence" value="ECO:0007669"/>
    <property type="project" value="InterPro"/>
</dbReference>
<accession>A0A412FGR9</accession>
<comment type="caution">
    <text evidence="6">The sequence shown here is derived from an EMBL/GenBank/DDBJ whole genome shotgun (WGS) entry which is preliminary data.</text>
</comment>
<dbReference type="InterPro" id="IPR005119">
    <property type="entry name" value="LysR_subst-bd"/>
</dbReference>
<comment type="similarity">
    <text evidence="1">Belongs to the LysR transcriptional regulatory family.</text>
</comment>
<reference evidence="6 7" key="1">
    <citation type="submission" date="2018-08" db="EMBL/GenBank/DDBJ databases">
        <title>A genome reference for cultivated species of the human gut microbiota.</title>
        <authorList>
            <person name="Zou Y."/>
            <person name="Xue W."/>
            <person name="Luo G."/>
        </authorList>
    </citation>
    <scope>NUCLEOTIDE SEQUENCE [LARGE SCALE GENOMIC DNA]</scope>
    <source>
        <strain evidence="6 7">AF24-29</strain>
    </source>
</reference>
<dbReference type="InterPro" id="IPR036388">
    <property type="entry name" value="WH-like_DNA-bd_sf"/>
</dbReference>
<organism evidence="6 7">
    <name type="scientific">Holdemania filiformis</name>
    <dbReference type="NCBI Taxonomy" id="61171"/>
    <lineage>
        <taxon>Bacteria</taxon>
        <taxon>Bacillati</taxon>
        <taxon>Bacillota</taxon>
        <taxon>Erysipelotrichia</taxon>
        <taxon>Erysipelotrichales</taxon>
        <taxon>Erysipelotrichaceae</taxon>
        <taxon>Holdemania</taxon>
    </lineage>
</organism>
<dbReference type="PROSITE" id="PS50931">
    <property type="entry name" value="HTH_LYSR"/>
    <property type="match status" value="1"/>
</dbReference>
<evidence type="ECO:0000256" key="1">
    <source>
        <dbReference type="ARBA" id="ARBA00009437"/>
    </source>
</evidence>
<dbReference type="Gene3D" id="3.40.190.290">
    <property type="match status" value="1"/>
</dbReference>
<dbReference type="PANTHER" id="PTHR30419">
    <property type="entry name" value="HTH-TYPE TRANSCRIPTIONAL REGULATOR YBHD"/>
    <property type="match status" value="1"/>
</dbReference>
<dbReference type="GO" id="GO:0003677">
    <property type="term" value="F:DNA binding"/>
    <property type="evidence" value="ECO:0007669"/>
    <property type="project" value="UniProtKB-KW"/>
</dbReference>
<dbReference type="Pfam" id="PF00126">
    <property type="entry name" value="HTH_1"/>
    <property type="match status" value="1"/>
</dbReference>
<gene>
    <name evidence="6" type="ORF">DWY25_16850</name>
</gene>
<keyword evidence="2" id="KW-0805">Transcription regulation</keyword>
<keyword evidence="3" id="KW-0238">DNA-binding</keyword>
<dbReference type="FunFam" id="1.10.10.10:FF:000001">
    <property type="entry name" value="LysR family transcriptional regulator"/>
    <property type="match status" value="1"/>
</dbReference>
<dbReference type="InterPro" id="IPR050950">
    <property type="entry name" value="HTH-type_LysR_regulators"/>
</dbReference>
<evidence type="ECO:0000256" key="3">
    <source>
        <dbReference type="ARBA" id="ARBA00023125"/>
    </source>
</evidence>
<dbReference type="GO" id="GO:0005829">
    <property type="term" value="C:cytosol"/>
    <property type="evidence" value="ECO:0007669"/>
    <property type="project" value="TreeGrafter"/>
</dbReference>
<dbReference type="SUPFAM" id="SSF53850">
    <property type="entry name" value="Periplasmic binding protein-like II"/>
    <property type="match status" value="1"/>
</dbReference>
<dbReference type="CDD" id="cd05466">
    <property type="entry name" value="PBP2_LTTR_substrate"/>
    <property type="match status" value="1"/>
</dbReference>
<protein>
    <submittedName>
        <fullName evidence="6">LysR family transcriptional regulator</fullName>
    </submittedName>
</protein>
<dbReference type="InterPro" id="IPR000847">
    <property type="entry name" value="LysR_HTH_N"/>
</dbReference>
<dbReference type="PRINTS" id="PR00039">
    <property type="entry name" value="HTHLYSR"/>
</dbReference>
<evidence type="ECO:0000313" key="7">
    <source>
        <dbReference type="Proteomes" id="UP000284178"/>
    </source>
</evidence>
<name>A0A412FGR9_9FIRM</name>
<evidence type="ECO:0000313" key="6">
    <source>
        <dbReference type="EMBL" id="RGR67393.1"/>
    </source>
</evidence>
<dbReference type="Pfam" id="PF03466">
    <property type="entry name" value="LysR_substrate"/>
    <property type="match status" value="1"/>
</dbReference>